<dbReference type="InterPro" id="IPR017665">
    <property type="entry name" value="Guanylate_kinase"/>
</dbReference>
<dbReference type="InterPro" id="IPR027417">
    <property type="entry name" value="P-loop_NTPase"/>
</dbReference>
<gene>
    <name evidence="13" type="primary">gmk</name>
    <name evidence="15" type="ORF">A4V02_07495</name>
</gene>
<keyword evidence="6 13" id="KW-0963">Cytoplasm</keyword>
<evidence type="ECO:0000256" key="3">
    <source>
        <dbReference type="ARBA" id="ARBA00005790"/>
    </source>
</evidence>
<keyword evidence="9 13" id="KW-0418">Kinase</keyword>
<dbReference type="SUPFAM" id="SSF52540">
    <property type="entry name" value="P-loop containing nucleoside triphosphate hydrolases"/>
    <property type="match status" value="1"/>
</dbReference>
<accession>A0A1B1S9W5</accession>
<evidence type="ECO:0000256" key="7">
    <source>
        <dbReference type="ARBA" id="ARBA00022679"/>
    </source>
</evidence>
<evidence type="ECO:0000313" key="16">
    <source>
        <dbReference type="Proteomes" id="UP000186351"/>
    </source>
</evidence>
<comment type="similarity">
    <text evidence="3 13">Belongs to the guanylate kinase family.</text>
</comment>
<dbReference type="GeneID" id="65536699"/>
<dbReference type="GO" id="GO:0005524">
    <property type="term" value="F:ATP binding"/>
    <property type="evidence" value="ECO:0007669"/>
    <property type="project" value="UniProtKB-UniRule"/>
</dbReference>
<organism evidence="15 16">
    <name type="scientific">Muribaculum intestinale</name>
    <dbReference type="NCBI Taxonomy" id="1796646"/>
    <lineage>
        <taxon>Bacteria</taxon>
        <taxon>Pseudomonadati</taxon>
        <taxon>Bacteroidota</taxon>
        <taxon>Bacteroidia</taxon>
        <taxon>Bacteroidales</taxon>
        <taxon>Muribaculaceae</taxon>
        <taxon>Muribaculum</taxon>
    </lineage>
</organism>
<dbReference type="Gene3D" id="3.30.63.10">
    <property type="entry name" value="Guanylate Kinase phosphate binding domain"/>
    <property type="match status" value="1"/>
</dbReference>
<dbReference type="EC" id="2.7.4.8" evidence="4 13"/>
<dbReference type="PANTHER" id="PTHR23117:SF13">
    <property type="entry name" value="GUANYLATE KINASE"/>
    <property type="match status" value="1"/>
</dbReference>
<evidence type="ECO:0000256" key="9">
    <source>
        <dbReference type="ARBA" id="ARBA00022777"/>
    </source>
</evidence>
<evidence type="ECO:0000256" key="10">
    <source>
        <dbReference type="ARBA" id="ARBA00022840"/>
    </source>
</evidence>
<comment type="subcellular location">
    <subcellularLocation>
        <location evidence="2 13">Cytoplasm</location>
    </subcellularLocation>
</comment>
<evidence type="ECO:0000256" key="6">
    <source>
        <dbReference type="ARBA" id="ARBA00022490"/>
    </source>
</evidence>
<evidence type="ECO:0000256" key="1">
    <source>
        <dbReference type="ARBA" id="ARBA00003531"/>
    </source>
</evidence>
<dbReference type="CDD" id="cd00071">
    <property type="entry name" value="GMPK"/>
    <property type="match status" value="1"/>
</dbReference>
<comment type="function">
    <text evidence="1 13">Essential for recycling GMP and indirectly, cGMP.</text>
</comment>
<dbReference type="EMBL" id="CP015402">
    <property type="protein sequence ID" value="ANU63584.1"/>
    <property type="molecule type" value="Genomic_DNA"/>
</dbReference>
<keyword evidence="10 13" id="KW-0067">ATP-binding</keyword>
<dbReference type="NCBIfam" id="TIGR03263">
    <property type="entry name" value="guanyl_kin"/>
    <property type="match status" value="1"/>
</dbReference>
<dbReference type="AlphaFoldDB" id="A0A1B1S9W5"/>
<dbReference type="RefSeq" id="WP_068960893.1">
    <property type="nucleotide sequence ID" value="NZ_CAJTAP010000013.1"/>
</dbReference>
<keyword evidence="7 13" id="KW-0808">Transferase</keyword>
<dbReference type="KEGG" id="pary:A4V02_07495"/>
<dbReference type="InterPro" id="IPR008144">
    <property type="entry name" value="Guanylate_kin-like_dom"/>
</dbReference>
<dbReference type="GO" id="GO:0004385">
    <property type="term" value="F:GMP kinase activity"/>
    <property type="evidence" value="ECO:0007669"/>
    <property type="project" value="UniProtKB-UniRule"/>
</dbReference>
<protein>
    <recommendedName>
        <fullName evidence="5 13">Guanylate kinase</fullName>
        <ecNumber evidence="4 13">2.7.4.8</ecNumber>
    </recommendedName>
    <alternativeName>
        <fullName evidence="11 13">GMP kinase</fullName>
    </alternativeName>
</protein>
<dbReference type="Pfam" id="PF00625">
    <property type="entry name" value="Guanylate_kin"/>
    <property type="match status" value="1"/>
</dbReference>
<dbReference type="InterPro" id="IPR020590">
    <property type="entry name" value="Guanylate_kinase_CS"/>
</dbReference>
<evidence type="ECO:0000256" key="8">
    <source>
        <dbReference type="ARBA" id="ARBA00022741"/>
    </source>
</evidence>
<dbReference type="PROSITE" id="PS50052">
    <property type="entry name" value="GUANYLATE_KINASE_2"/>
    <property type="match status" value="1"/>
</dbReference>
<dbReference type="HAMAP" id="MF_00328">
    <property type="entry name" value="Guanylate_kinase"/>
    <property type="match status" value="1"/>
</dbReference>
<accession>A0A1Z2XIS0</accession>
<proteinExistence type="inferred from homology"/>
<evidence type="ECO:0000256" key="12">
    <source>
        <dbReference type="ARBA" id="ARBA00048594"/>
    </source>
</evidence>
<dbReference type="GO" id="GO:0005829">
    <property type="term" value="C:cytosol"/>
    <property type="evidence" value="ECO:0007669"/>
    <property type="project" value="TreeGrafter"/>
</dbReference>
<dbReference type="Proteomes" id="UP000186351">
    <property type="component" value="Chromosome"/>
</dbReference>
<dbReference type="STRING" id="1796646.A4V02_07495"/>
<keyword evidence="8 13" id="KW-0547">Nucleotide-binding</keyword>
<reference evidence="16" key="1">
    <citation type="submission" date="2016-04" db="EMBL/GenBank/DDBJ databases">
        <title>Complete Genome Sequences of Twelve Strains of a Stable Defined Moderately Diverse Mouse Microbiota 2 (sDMDMm2).</title>
        <authorList>
            <person name="Uchimura Y."/>
            <person name="Wyss M."/>
            <person name="Brugiroux S."/>
            <person name="Limenitakis J.P."/>
            <person name="Stecher B."/>
            <person name="McCoy K.D."/>
            <person name="Macpherson A.J."/>
        </authorList>
    </citation>
    <scope>NUCLEOTIDE SEQUENCE [LARGE SCALE GENOMIC DNA]</scope>
    <source>
        <strain evidence="16">YL27</strain>
    </source>
</reference>
<evidence type="ECO:0000256" key="13">
    <source>
        <dbReference type="HAMAP-Rule" id="MF_00328"/>
    </source>
</evidence>
<feature type="domain" description="Guanylate kinase-like" evidence="14">
    <location>
        <begin position="3"/>
        <end position="184"/>
    </location>
</feature>
<comment type="catalytic activity">
    <reaction evidence="12 13">
        <text>GMP + ATP = GDP + ADP</text>
        <dbReference type="Rhea" id="RHEA:20780"/>
        <dbReference type="ChEBI" id="CHEBI:30616"/>
        <dbReference type="ChEBI" id="CHEBI:58115"/>
        <dbReference type="ChEBI" id="CHEBI:58189"/>
        <dbReference type="ChEBI" id="CHEBI:456216"/>
        <dbReference type="EC" id="2.7.4.8"/>
    </reaction>
</comment>
<dbReference type="InterPro" id="IPR008145">
    <property type="entry name" value="GK/Ca_channel_bsu"/>
</dbReference>
<dbReference type="PANTHER" id="PTHR23117">
    <property type="entry name" value="GUANYLATE KINASE-RELATED"/>
    <property type="match status" value="1"/>
</dbReference>
<evidence type="ECO:0000259" key="14">
    <source>
        <dbReference type="PROSITE" id="PS50052"/>
    </source>
</evidence>
<evidence type="ECO:0000256" key="4">
    <source>
        <dbReference type="ARBA" id="ARBA00012961"/>
    </source>
</evidence>
<evidence type="ECO:0000256" key="2">
    <source>
        <dbReference type="ARBA" id="ARBA00004496"/>
    </source>
</evidence>
<dbReference type="OrthoDB" id="9808150at2"/>
<evidence type="ECO:0000313" key="15">
    <source>
        <dbReference type="EMBL" id="ANU63584.1"/>
    </source>
</evidence>
<evidence type="ECO:0000256" key="5">
    <source>
        <dbReference type="ARBA" id="ARBA00016296"/>
    </source>
</evidence>
<dbReference type="Gene3D" id="3.40.50.300">
    <property type="entry name" value="P-loop containing nucleotide triphosphate hydrolases"/>
    <property type="match status" value="1"/>
</dbReference>
<keyword evidence="16" id="KW-1185">Reference proteome</keyword>
<name>A0A1B1S9W5_9BACT</name>
<feature type="binding site" evidence="13">
    <location>
        <begin position="10"/>
        <end position="17"/>
    </location>
    <ligand>
        <name>ATP</name>
        <dbReference type="ChEBI" id="CHEBI:30616"/>
    </ligand>
</feature>
<sequence length="190" mass="21342">MDGKIIILSAPSGCGKSTIIGRLMERGDLNLAFSISATSRAPRGTEKHGVDYYYLTAEEFRRRIDAGDFVEYEEVYPGRFYGTLRSEIDRITSGGSNVVLDIDVKGALNVKRIYGDRALTLYIVPPSIDELRRRLEGRATDAPDVIEERVGKAAYELTFAPQYDCSVVNDRLDDAVEEAHRIIKDFIERD</sequence>
<dbReference type="PROSITE" id="PS00856">
    <property type="entry name" value="GUANYLATE_KINASE_1"/>
    <property type="match status" value="1"/>
</dbReference>
<dbReference type="SMART" id="SM00072">
    <property type="entry name" value="GuKc"/>
    <property type="match status" value="1"/>
</dbReference>
<dbReference type="FunFam" id="3.30.63.10:FF:000005">
    <property type="entry name" value="Guanylate kinase"/>
    <property type="match status" value="1"/>
</dbReference>
<evidence type="ECO:0000256" key="11">
    <source>
        <dbReference type="ARBA" id="ARBA00030128"/>
    </source>
</evidence>